<dbReference type="InterPro" id="IPR011993">
    <property type="entry name" value="PH-like_dom_sf"/>
</dbReference>
<dbReference type="InterPro" id="IPR001849">
    <property type="entry name" value="PH_domain"/>
</dbReference>
<dbReference type="PANTHER" id="PTHR47056:SF1">
    <property type="entry name" value="RHO GUANINE NUCLEOTIDE EXCHANGE FACTOR 39"/>
    <property type="match status" value="1"/>
</dbReference>
<dbReference type="GO" id="GO:0005085">
    <property type="term" value="F:guanyl-nucleotide exchange factor activity"/>
    <property type="evidence" value="ECO:0007669"/>
    <property type="project" value="InterPro"/>
</dbReference>
<dbReference type="GO" id="GO:0005886">
    <property type="term" value="C:plasma membrane"/>
    <property type="evidence" value="ECO:0007669"/>
    <property type="project" value="TreeGrafter"/>
</dbReference>
<dbReference type="InterPro" id="IPR042987">
    <property type="entry name" value="ARHGEF39"/>
</dbReference>
<dbReference type="Ensembl" id="ENSPMGT00000002817.1">
    <property type="protein sequence ID" value="ENSPMGP00000002659.1"/>
    <property type="gene ID" value="ENSPMGG00000002322.1"/>
</dbReference>
<dbReference type="AlphaFoldDB" id="A0A3B3ZDM2"/>
<evidence type="ECO:0000256" key="1">
    <source>
        <dbReference type="SAM" id="MobiDB-lite"/>
    </source>
</evidence>
<sequence>MSFSPTSDSPPHGSIEEQRERWERKRIRISKELVQTEQKYCQQLQLITTYFVEILAAKGTLKPDVRGSIFSSIKHIHTPTTAPDVSLVVFVSQTQLKKSKAFRRFKKLQESRPEFKGQSLEELLELPLPRPVCPEPRPVLGALSELSDRIEENSRRHENQLQLQRVQRLLTGKTRVQKPGRWYIREGWLKVVPPKGSDPKAHMFFLFSDVLLQTRRSSALSLSSGERFEVRRVFPLSECAVDKVFGHTRSQGGLLNLSFPKARLLLMSSDQDDFNDWVTCLTSAVR</sequence>
<feature type="domain" description="PH" evidence="2">
    <location>
        <begin position="182"/>
        <end position="286"/>
    </location>
</feature>
<accession>A0A3B3ZDM2</accession>
<dbReference type="SUPFAM" id="SSF48065">
    <property type="entry name" value="DBL homology domain (DH-domain)"/>
    <property type="match status" value="1"/>
</dbReference>
<dbReference type="PANTHER" id="PTHR47056">
    <property type="entry name" value="RHO GUANINE NUCLEOTIDE EXCHANGE FACTOR 39"/>
    <property type="match status" value="1"/>
</dbReference>
<evidence type="ECO:0000259" key="3">
    <source>
        <dbReference type="PROSITE" id="PS50010"/>
    </source>
</evidence>
<dbReference type="SUPFAM" id="SSF50729">
    <property type="entry name" value="PH domain-like"/>
    <property type="match status" value="1"/>
</dbReference>
<dbReference type="PROSITE" id="PS50010">
    <property type="entry name" value="DH_2"/>
    <property type="match status" value="1"/>
</dbReference>
<evidence type="ECO:0000313" key="5">
    <source>
        <dbReference type="Proteomes" id="UP000261520"/>
    </source>
</evidence>
<dbReference type="PROSITE" id="PS50003">
    <property type="entry name" value="PH_DOMAIN"/>
    <property type="match status" value="1"/>
</dbReference>
<dbReference type="Pfam" id="PF00621">
    <property type="entry name" value="RhoGEF"/>
    <property type="match status" value="1"/>
</dbReference>
<organism evidence="4 5">
    <name type="scientific">Periophthalmus magnuspinnatus</name>
    <dbReference type="NCBI Taxonomy" id="409849"/>
    <lineage>
        <taxon>Eukaryota</taxon>
        <taxon>Metazoa</taxon>
        <taxon>Chordata</taxon>
        <taxon>Craniata</taxon>
        <taxon>Vertebrata</taxon>
        <taxon>Euteleostomi</taxon>
        <taxon>Actinopterygii</taxon>
        <taxon>Neopterygii</taxon>
        <taxon>Teleostei</taxon>
        <taxon>Neoteleostei</taxon>
        <taxon>Acanthomorphata</taxon>
        <taxon>Gobiaria</taxon>
        <taxon>Gobiiformes</taxon>
        <taxon>Gobioidei</taxon>
        <taxon>Gobiidae</taxon>
        <taxon>Oxudercinae</taxon>
        <taxon>Periophthalmus</taxon>
    </lineage>
</organism>
<keyword evidence="5" id="KW-1185">Reference proteome</keyword>
<dbReference type="Gene3D" id="2.30.29.30">
    <property type="entry name" value="Pleckstrin-homology domain (PH domain)/Phosphotyrosine-binding domain (PTB)"/>
    <property type="match status" value="1"/>
</dbReference>
<reference evidence="4" key="2">
    <citation type="submission" date="2025-09" db="UniProtKB">
        <authorList>
            <consortium name="Ensembl"/>
        </authorList>
    </citation>
    <scope>IDENTIFICATION</scope>
</reference>
<protein>
    <submittedName>
        <fullName evidence="4">Uncharacterized protein</fullName>
    </submittedName>
</protein>
<feature type="region of interest" description="Disordered" evidence="1">
    <location>
        <begin position="1"/>
        <end position="20"/>
    </location>
</feature>
<dbReference type="STRING" id="409849.ENSPMGP00000002659"/>
<dbReference type="Proteomes" id="UP000261520">
    <property type="component" value="Unplaced"/>
</dbReference>
<evidence type="ECO:0000313" key="4">
    <source>
        <dbReference type="Ensembl" id="ENSPMGP00000002659.1"/>
    </source>
</evidence>
<feature type="domain" description="DH" evidence="3">
    <location>
        <begin position="25"/>
        <end position="76"/>
    </location>
</feature>
<proteinExistence type="predicted"/>
<dbReference type="GO" id="GO:0030335">
    <property type="term" value="P:positive regulation of cell migration"/>
    <property type="evidence" value="ECO:0007669"/>
    <property type="project" value="TreeGrafter"/>
</dbReference>
<dbReference type="InterPro" id="IPR035899">
    <property type="entry name" value="DBL_dom_sf"/>
</dbReference>
<name>A0A3B3ZDM2_9GOBI</name>
<dbReference type="Pfam" id="PF00169">
    <property type="entry name" value="PH"/>
    <property type="match status" value="1"/>
</dbReference>
<reference evidence="4" key="1">
    <citation type="submission" date="2025-08" db="UniProtKB">
        <authorList>
            <consortium name="Ensembl"/>
        </authorList>
    </citation>
    <scope>IDENTIFICATION</scope>
</reference>
<dbReference type="Gene3D" id="1.20.900.10">
    <property type="entry name" value="Dbl homology (DH) domain"/>
    <property type="match status" value="1"/>
</dbReference>
<dbReference type="InterPro" id="IPR000219">
    <property type="entry name" value="DH_dom"/>
</dbReference>
<evidence type="ECO:0000259" key="2">
    <source>
        <dbReference type="PROSITE" id="PS50003"/>
    </source>
</evidence>